<gene>
    <name evidence="2" type="ORF">EHS15_09895</name>
</gene>
<keyword evidence="3" id="KW-1185">Reference proteome</keyword>
<reference evidence="2" key="1">
    <citation type="journal article" date="2019" name="PLoS Negl. Trop. Dis.">
        <title>Revisiting the worldwide diversity of Leptospira species in the environment.</title>
        <authorList>
            <person name="Vincent A.T."/>
            <person name="Schiettekatte O."/>
            <person name="Bourhy P."/>
            <person name="Veyrier F.J."/>
            <person name="Picardeau M."/>
        </authorList>
    </citation>
    <scope>NUCLEOTIDE SEQUENCE [LARGE SCALE GENOMIC DNA]</scope>
    <source>
        <strain evidence="2">201300427</strain>
    </source>
</reference>
<sequence>MELFSLVLINFLFGAVMYVLVSAKVQKAVSEYYDKKLNRAIDMATAETIKELDATVGVIESRLAALRNMIEKAELIAKEFKHYQNSRADEKLFTKQEVNESHSYAEMGLSLEKELSQAKETVKEETQEAASLLKEQRTGIGQVYQANQFRSLDSALTTEGTVNQVFGKLGKAVKGIFGMDGMMTPSDEAIGGVELPVYKPKTDYTVGGDPFSEEKSHSTIIRDENTDGKTRREFLTQVSYANDPAYAAHQKNVSDQIHLSLESALEELPASTGKIDKVVHLLKKGYKHEDISDVMNIGIHEIHLIETIRLDRSRRI</sequence>
<accession>A0A4R9LY48</accession>
<dbReference type="EMBL" id="RQHW01000033">
    <property type="protein sequence ID" value="TGN19220.1"/>
    <property type="molecule type" value="Genomic_DNA"/>
</dbReference>
<dbReference type="Proteomes" id="UP000298058">
    <property type="component" value="Unassembled WGS sequence"/>
</dbReference>
<keyword evidence="1" id="KW-0175">Coiled coil</keyword>
<comment type="caution">
    <text evidence="2">The sequence shown here is derived from an EMBL/GenBank/DDBJ whole genome shotgun (WGS) entry which is preliminary data.</text>
</comment>
<dbReference type="AlphaFoldDB" id="A0A4R9LY48"/>
<evidence type="ECO:0000313" key="3">
    <source>
        <dbReference type="Proteomes" id="UP000298058"/>
    </source>
</evidence>
<feature type="coiled-coil region" evidence="1">
    <location>
        <begin position="108"/>
        <end position="135"/>
    </location>
</feature>
<protein>
    <submittedName>
        <fullName evidence="2">Uncharacterized protein</fullName>
    </submittedName>
</protein>
<evidence type="ECO:0000313" key="2">
    <source>
        <dbReference type="EMBL" id="TGN19220.1"/>
    </source>
</evidence>
<evidence type="ECO:0000256" key="1">
    <source>
        <dbReference type="SAM" id="Coils"/>
    </source>
</evidence>
<dbReference type="RefSeq" id="WP_135760405.1">
    <property type="nucleotide sequence ID" value="NZ_RQHW01000033.1"/>
</dbReference>
<proteinExistence type="predicted"/>
<dbReference type="OrthoDB" id="341693at2"/>
<organism evidence="2 3">
    <name type="scientific">Leptospira idonii</name>
    <dbReference type="NCBI Taxonomy" id="1193500"/>
    <lineage>
        <taxon>Bacteria</taxon>
        <taxon>Pseudomonadati</taxon>
        <taxon>Spirochaetota</taxon>
        <taxon>Spirochaetia</taxon>
        <taxon>Leptospirales</taxon>
        <taxon>Leptospiraceae</taxon>
        <taxon>Leptospira</taxon>
    </lineage>
</organism>
<name>A0A4R9LY48_9LEPT</name>